<keyword evidence="2" id="KW-0371">Homeobox</keyword>
<protein>
    <submittedName>
        <fullName evidence="2">Homeodomain-like domain</fullName>
    </submittedName>
</protein>
<reference evidence="2" key="1">
    <citation type="submission" date="2021-05" db="EMBL/GenBank/DDBJ databases">
        <title>A free-living protist that lacks canonical eukaryotic 1 DNA replication and segregation systems.</title>
        <authorList>
            <person name="Salas-Leiva D.E."/>
            <person name="Tromer E.C."/>
            <person name="Curtis B.A."/>
            <person name="Jerlstrom-Hultqvist J."/>
            <person name="Kolisko M."/>
            <person name="Yi Z."/>
            <person name="Salas-Leiva J.S."/>
            <person name="Gallot-Lavallee L."/>
            <person name="Kops G.J.P.L."/>
            <person name="Archibald J.M."/>
            <person name="Simpson A.G.B."/>
            <person name="Roger A.J."/>
        </authorList>
    </citation>
    <scope>NUCLEOTIDE SEQUENCE</scope>
    <source>
        <strain evidence="2">BICM</strain>
    </source>
</reference>
<dbReference type="InterPro" id="IPR009057">
    <property type="entry name" value="Homeodomain-like_sf"/>
</dbReference>
<evidence type="ECO:0000313" key="3">
    <source>
        <dbReference type="Proteomes" id="UP000717585"/>
    </source>
</evidence>
<dbReference type="EMBL" id="JAHDYR010000053">
    <property type="protein sequence ID" value="KAG9391537.1"/>
    <property type="molecule type" value="Genomic_DNA"/>
</dbReference>
<dbReference type="Proteomes" id="UP000717585">
    <property type="component" value="Unassembled WGS sequence"/>
</dbReference>
<dbReference type="GO" id="GO:0003677">
    <property type="term" value="F:DNA binding"/>
    <property type="evidence" value="ECO:0007669"/>
    <property type="project" value="UniProtKB-KW"/>
</dbReference>
<feature type="compositionally biased region" description="Polar residues" evidence="1">
    <location>
        <begin position="53"/>
        <end position="65"/>
    </location>
</feature>
<keyword evidence="3" id="KW-1185">Reference proteome</keyword>
<sequence length="218" mass="23874">MDEISEALFAELGIPSLLDTGETMRGRRSFSFDFPLSHDDILPDEDDMPMRSLSPTGLSTSNSSIPNLMIVPTDTGAIPFQPALATDADLNDKKKQVQDMLQSGKSTRAVAMATGVPQTTVMRWKKKYTTAPEKVKKGRPVTATTEQAVEAVRQIILSNKRTTIKMIHTQLQEQGFVVSKATVGRIVKKLKDEGCTAITKALENSGLDDFILHPPAME</sequence>
<dbReference type="OrthoDB" id="10022101at2759"/>
<keyword evidence="2" id="KW-0238">DNA-binding</keyword>
<name>A0A8J6E270_9EUKA</name>
<dbReference type="Gene3D" id="1.10.1660.10">
    <property type="match status" value="1"/>
</dbReference>
<evidence type="ECO:0000256" key="1">
    <source>
        <dbReference type="SAM" id="MobiDB-lite"/>
    </source>
</evidence>
<evidence type="ECO:0000313" key="2">
    <source>
        <dbReference type="EMBL" id="KAG9391537.1"/>
    </source>
</evidence>
<gene>
    <name evidence="2" type="ORF">J8273_6301</name>
</gene>
<proteinExistence type="predicted"/>
<dbReference type="SUPFAM" id="SSF46689">
    <property type="entry name" value="Homeodomain-like"/>
    <property type="match status" value="1"/>
</dbReference>
<organism evidence="2 3">
    <name type="scientific">Carpediemonas membranifera</name>
    <dbReference type="NCBI Taxonomy" id="201153"/>
    <lineage>
        <taxon>Eukaryota</taxon>
        <taxon>Metamonada</taxon>
        <taxon>Carpediemonas-like organisms</taxon>
        <taxon>Carpediemonas</taxon>
    </lineage>
</organism>
<comment type="caution">
    <text evidence="2">The sequence shown here is derived from an EMBL/GenBank/DDBJ whole genome shotgun (WGS) entry which is preliminary data.</text>
</comment>
<dbReference type="AlphaFoldDB" id="A0A8J6E270"/>
<accession>A0A8J6E270</accession>
<feature type="region of interest" description="Disordered" evidence="1">
    <location>
        <begin position="43"/>
        <end position="65"/>
    </location>
</feature>